<proteinExistence type="predicted"/>
<reference evidence="2 3" key="1">
    <citation type="submission" date="2019-09" db="EMBL/GenBank/DDBJ databases">
        <title>Draft genome of the ectomycorrhizal ascomycete Sphaerosporella brunnea.</title>
        <authorList>
            <consortium name="DOE Joint Genome Institute"/>
            <person name="Benucci G.M."/>
            <person name="Marozzi G."/>
            <person name="Antonielli L."/>
            <person name="Sanchez S."/>
            <person name="Marco P."/>
            <person name="Wang X."/>
            <person name="Falini L.B."/>
            <person name="Barry K."/>
            <person name="Haridas S."/>
            <person name="Lipzen A."/>
            <person name="Labutti K."/>
            <person name="Grigoriev I.V."/>
            <person name="Murat C."/>
            <person name="Martin F."/>
            <person name="Albertini E."/>
            <person name="Donnini D."/>
            <person name="Bonito G."/>
        </authorList>
    </citation>
    <scope>NUCLEOTIDE SEQUENCE [LARGE SCALE GENOMIC DNA]</scope>
    <source>
        <strain evidence="2 3">Sb_GMNB300</strain>
    </source>
</reference>
<protein>
    <submittedName>
        <fullName evidence="2">Uncharacterized protein</fullName>
    </submittedName>
</protein>
<gene>
    <name evidence="2" type="ORF">FN846DRAFT_207695</name>
</gene>
<feature type="compositionally biased region" description="Basic and acidic residues" evidence="1">
    <location>
        <begin position="109"/>
        <end position="118"/>
    </location>
</feature>
<accession>A0A5J5EN04</accession>
<organism evidence="2 3">
    <name type="scientific">Sphaerosporella brunnea</name>
    <dbReference type="NCBI Taxonomy" id="1250544"/>
    <lineage>
        <taxon>Eukaryota</taxon>
        <taxon>Fungi</taxon>
        <taxon>Dikarya</taxon>
        <taxon>Ascomycota</taxon>
        <taxon>Pezizomycotina</taxon>
        <taxon>Pezizomycetes</taxon>
        <taxon>Pezizales</taxon>
        <taxon>Pyronemataceae</taxon>
        <taxon>Sphaerosporella</taxon>
    </lineage>
</organism>
<dbReference type="Proteomes" id="UP000326924">
    <property type="component" value="Unassembled WGS sequence"/>
</dbReference>
<comment type="caution">
    <text evidence="2">The sequence shown here is derived from an EMBL/GenBank/DDBJ whole genome shotgun (WGS) entry which is preliminary data.</text>
</comment>
<dbReference type="AlphaFoldDB" id="A0A5J5EN04"/>
<evidence type="ECO:0000256" key="1">
    <source>
        <dbReference type="SAM" id="MobiDB-lite"/>
    </source>
</evidence>
<evidence type="ECO:0000313" key="3">
    <source>
        <dbReference type="Proteomes" id="UP000326924"/>
    </source>
</evidence>
<evidence type="ECO:0000313" key="2">
    <source>
        <dbReference type="EMBL" id="KAA8898502.1"/>
    </source>
</evidence>
<feature type="compositionally biased region" description="Polar residues" evidence="1">
    <location>
        <begin position="119"/>
        <end position="136"/>
    </location>
</feature>
<keyword evidence="3" id="KW-1185">Reference proteome</keyword>
<feature type="region of interest" description="Disordered" evidence="1">
    <location>
        <begin position="86"/>
        <end position="187"/>
    </location>
</feature>
<name>A0A5J5EN04_9PEZI</name>
<sequence length="187" mass="21320">MSADSLGGLRHRNRFNRTTTRHCRVHHGYHSTVPFLWVFLVLCRSKRAKLHFVQRIPQLFRDTNRLSETIGTREVVAIAPPASRGCRLPYHLVSPHPRGEATSEPSSRPYDDSSHQTTHDTSINSQFPPHTATSPPHRTLKQEEKKNIHTHTHTHHATPPACHRAKRTPEGPPRRRTRAKAPTPPPE</sequence>
<dbReference type="EMBL" id="VXIS01000183">
    <property type="protein sequence ID" value="KAA8898502.1"/>
    <property type="molecule type" value="Genomic_DNA"/>
</dbReference>
<dbReference type="InParanoid" id="A0A5J5EN04"/>